<dbReference type="InterPro" id="IPR001775">
    <property type="entry name" value="GspD/PilQ"/>
</dbReference>
<dbReference type="GO" id="GO:0009306">
    <property type="term" value="P:protein secretion"/>
    <property type="evidence" value="ECO:0007669"/>
    <property type="project" value="InterPro"/>
</dbReference>
<keyword evidence="5" id="KW-0472">Membrane</keyword>
<comment type="caution">
    <text evidence="8">The sequence shown here is derived from an EMBL/GenBank/DDBJ whole genome shotgun (WGS) entry which is preliminary data.</text>
</comment>
<dbReference type="InterPro" id="IPR004846">
    <property type="entry name" value="T2SS/T3SS_dom"/>
</dbReference>
<dbReference type="Proteomes" id="UP000054785">
    <property type="component" value="Unassembled WGS sequence"/>
</dbReference>
<proteinExistence type="inferred from homology"/>
<evidence type="ECO:0000256" key="5">
    <source>
        <dbReference type="ARBA" id="ARBA00023136"/>
    </source>
</evidence>
<dbReference type="PATRIC" id="fig|45065.4.peg.1262"/>
<sequence length="637" mass="69589">MHRLKREALAEWFNRFLLWRVVWQQVLLCGVGVVIWSILHLLLVVPVERDSARLLSEVQSLNEKALKKHFEGLEKGREQALCQRMEEHTDALTSHFGLDGRREHDFQALAALSRRCGLDFTVFRPLKARPHGSWMLLPMDVEMAGNFSGMACLSARLSALSRLLLPLDFTLEERASQSAIMPSAQWLQLRLKLVAFRARSRPPPAKALPTQGEQAFWWPGAVALALSKSSARNPFMGHSNALTHHYLSQGLDSQERGNVVFDASKAPENAHQPPGNAALQTGFVEVRFAKAADIAGLIDGKGTLLSPQGRCGADPRTNIFWVQDDSAHVEVVQNMVKRLDVPVRQVLIEARIVNVNRDYAEDIGVRLGMGEVVEAGNIPEPLPPGGHVKPFPGHLNVDLLALSGSLHPASMGLAMAKLGTGVLLDMELSALESEGRGHVVASPRLVTANLEPAVIESGEEIPYQEATVAGATAVTFKKAVLSLRVTPRIAPDNTIYMVLQINQDTPSRREVQNVPAVLTREIRTSVRVDNGQTVVLGGIHQQGQVRDLQQVPFLGGLPVVGALFRKTATKIRNEELLIFITPRIIPGESPGYMGVQGDGATPPERPATRAGLPAAAAFAVSMRDSDSCKQDEVCNQR</sequence>
<dbReference type="GO" id="GO:0043683">
    <property type="term" value="P:type IV pilus assembly"/>
    <property type="evidence" value="ECO:0007669"/>
    <property type="project" value="InterPro"/>
</dbReference>
<evidence type="ECO:0000256" key="1">
    <source>
        <dbReference type="ARBA" id="ARBA00004442"/>
    </source>
</evidence>
<dbReference type="PANTHER" id="PTHR30604">
    <property type="entry name" value="PROTEIN TRANSPORT PROTEIN HOFQ"/>
    <property type="match status" value="1"/>
</dbReference>
<name>A0A0W0TVB9_9GAMM</name>
<dbReference type="PANTHER" id="PTHR30604:SF1">
    <property type="entry name" value="DNA UTILIZATION PROTEIN HOFQ"/>
    <property type="match status" value="1"/>
</dbReference>
<comment type="subcellular location">
    <subcellularLocation>
        <location evidence="1 7">Cell outer membrane</location>
    </subcellularLocation>
</comment>
<dbReference type="GO" id="GO:0043107">
    <property type="term" value="P:type IV pilus-dependent motility"/>
    <property type="evidence" value="ECO:0007669"/>
    <property type="project" value="InterPro"/>
</dbReference>
<dbReference type="PROSITE" id="PS00875">
    <property type="entry name" value="T2SP_D"/>
    <property type="match status" value="1"/>
</dbReference>
<dbReference type="GO" id="GO:0009279">
    <property type="term" value="C:cell outer membrane"/>
    <property type="evidence" value="ECO:0007669"/>
    <property type="project" value="UniProtKB-SubCell"/>
</dbReference>
<keyword evidence="3 7" id="KW-0813">Transport</keyword>
<dbReference type="InterPro" id="IPR004845">
    <property type="entry name" value="T2SS_GspD_CS"/>
</dbReference>
<dbReference type="PRINTS" id="PR00811">
    <property type="entry name" value="BCTERIALGSPD"/>
</dbReference>
<keyword evidence="6" id="KW-0998">Cell outer membrane</keyword>
<accession>A0A0W0TVB9</accession>
<evidence type="ECO:0000256" key="4">
    <source>
        <dbReference type="ARBA" id="ARBA00022729"/>
    </source>
</evidence>
<reference evidence="8 9" key="1">
    <citation type="submission" date="2015-11" db="EMBL/GenBank/DDBJ databases">
        <title>Genomic analysis of 38 Legionella species identifies large and diverse effector repertoires.</title>
        <authorList>
            <person name="Burstein D."/>
            <person name="Amaro F."/>
            <person name="Zusman T."/>
            <person name="Lifshitz Z."/>
            <person name="Cohen O."/>
            <person name="Gilbert J.A."/>
            <person name="Pupko T."/>
            <person name="Shuman H.A."/>
            <person name="Segal G."/>
        </authorList>
    </citation>
    <scope>NUCLEOTIDE SEQUENCE [LARGE SCALE GENOMIC DNA]</scope>
    <source>
        <strain evidence="8 9">ATCC 49504</strain>
    </source>
</reference>
<dbReference type="Pfam" id="PF03958">
    <property type="entry name" value="Secretin_N"/>
    <property type="match status" value="1"/>
</dbReference>
<dbReference type="NCBIfam" id="TIGR02515">
    <property type="entry name" value="IV_pilus_PilQ"/>
    <property type="match status" value="1"/>
</dbReference>
<dbReference type="Gene3D" id="3.30.1370.120">
    <property type="match status" value="1"/>
</dbReference>
<dbReference type="InterPro" id="IPR038591">
    <property type="entry name" value="NolW-like_sf"/>
</dbReference>
<keyword evidence="9" id="KW-1185">Reference proteome</keyword>
<dbReference type="InterPro" id="IPR007445">
    <property type="entry name" value="PilO"/>
</dbReference>
<dbReference type="OrthoDB" id="9779724at2"/>
<dbReference type="AlphaFoldDB" id="A0A0W0TVB9"/>
<evidence type="ECO:0000256" key="6">
    <source>
        <dbReference type="ARBA" id="ARBA00023237"/>
    </source>
</evidence>
<dbReference type="InterPro" id="IPR013355">
    <property type="entry name" value="Pilus_4_PilQ"/>
</dbReference>
<evidence type="ECO:0000256" key="7">
    <source>
        <dbReference type="RuleBase" id="RU004004"/>
    </source>
</evidence>
<dbReference type="Pfam" id="PF00263">
    <property type="entry name" value="Secretin"/>
    <property type="match status" value="1"/>
</dbReference>
<keyword evidence="4" id="KW-0732">Signal</keyword>
<evidence type="ECO:0000256" key="2">
    <source>
        <dbReference type="ARBA" id="ARBA00006304"/>
    </source>
</evidence>
<dbReference type="InterPro" id="IPR051808">
    <property type="entry name" value="Type_IV_pilus_biogenesis"/>
</dbReference>
<protein>
    <submittedName>
        <fullName evidence="8">Type IV pilus (Tfp) assembly protein PilQ</fullName>
    </submittedName>
</protein>
<gene>
    <name evidence="8" type="primary">pilQ</name>
    <name evidence="8" type="ORF">Lgee_1175</name>
</gene>
<comment type="similarity">
    <text evidence="2">Belongs to the bacterial secretin family. PilQ subfamily.</text>
</comment>
<dbReference type="InterPro" id="IPR005644">
    <property type="entry name" value="NolW-like"/>
</dbReference>
<organism evidence="8 9">
    <name type="scientific">Legionella geestiana</name>
    <dbReference type="NCBI Taxonomy" id="45065"/>
    <lineage>
        <taxon>Bacteria</taxon>
        <taxon>Pseudomonadati</taxon>
        <taxon>Pseudomonadota</taxon>
        <taxon>Gammaproteobacteria</taxon>
        <taxon>Legionellales</taxon>
        <taxon>Legionellaceae</taxon>
        <taxon>Legionella</taxon>
    </lineage>
</organism>
<dbReference type="Pfam" id="PF04350">
    <property type="entry name" value="PilO"/>
    <property type="match status" value="1"/>
</dbReference>
<dbReference type="RefSeq" id="WP_051551069.1">
    <property type="nucleotide sequence ID" value="NZ_CAAAHN010000007.1"/>
</dbReference>
<dbReference type="EMBL" id="LNYC01000044">
    <property type="protein sequence ID" value="KTC99683.1"/>
    <property type="molecule type" value="Genomic_DNA"/>
</dbReference>
<dbReference type="STRING" id="45065.Lgee_1175"/>
<evidence type="ECO:0000256" key="3">
    <source>
        <dbReference type="ARBA" id="ARBA00022448"/>
    </source>
</evidence>
<evidence type="ECO:0000313" key="9">
    <source>
        <dbReference type="Proteomes" id="UP000054785"/>
    </source>
</evidence>
<evidence type="ECO:0000313" key="8">
    <source>
        <dbReference type="EMBL" id="KTC99683.1"/>
    </source>
</evidence>